<evidence type="ECO:0000313" key="1">
    <source>
        <dbReference type="EMBL" id="URN40910.1"/>
    </source>
</evidence>
<keyword evidence="2" id="KW-1185">Reference proteome</keyword>
<dbReference type="RefSeq" id="WP_250341721.1">
    <property type="nucleotide sequence ID" value="NZ_CP097885.1"/>
</dbReference>
<accession>A0ABY4TKF6</accession>
<sequence>MSKGYDFYIDGLLLPITPGSIDTKIGNKNKIVTLLNGEELNLLKKPKLTEFDFDCTLPSENYPAVKSFVPPITVLNKLEDLKKNKKSFQFIIIRTPYESGLNNSINKKVTLEEYVIKEDVKNGPDLVVSIKLKQYIPLKTKVVNTKADECGGGGIKVTSDAVDKGLSCMSVIGKIAQKPLISGSATMLKGVKDAAMKYLFR</sequence>
<protein>
    <submittedName>
        <fullName evidence="1">Uncharacterized protein</fullName>
    </submittedName>
</protein>
<reference evidence="1 2" key="1">
    <citation type="submission" date="2022-05" db="EMBL/GenBank/DDBJ databases">
        <title>Identification of Peptoniphilus vaginalis-like Bacteria, Peptoniphilus septimus sp. nov. from Blood Cultures in a Cervical Cancer Patient receiving Chemotherapy: Case and Implications.</title>
        <authorList>
            <person name="Zhan X.-Y."/>
        </authorList>
    </citation>
    <scope>NUCLEOTIDE SEQUENCE [LARGE SCALE GENOMIC DNA]</scope>
    <source>
        <strain evidence="1 2">SAHP1</strain>
    </source>
</reference>
<dbReference type="EMBL" id="CP097885">
    <property type="protein sequence ID" value="URN40910.1"/>
    <property type="molecule type" value="Genomic_DNA"/>
</dbReference>
<name>A0ABY4TKF6_9FIRM</name>
<organism evidence="1 2">
    <name type="scientific">Peptoniphilus genitalis</name>
    <dbReference type="NCBI Taxonomy" id="3036303"/>
    <lineage>
        <taxon>Bacteria</taxon>
        <taxon>Bacillati</taxon>
        <taxon>Bacillota</taxon>
        <taxon>Tissierellia</taxon>
        <taxon>Tissierellales</taxon>
        <taxon>Peptoniphilaceae</taxon>
        <taxon>Peptoniphilus</taxon>
    </lineage>
</organism>
<gene>
    <name evidence="1" type="ORF">M9426_06545</name>
</gene>
<evidence type="ECO:0000313" key="2">
    <source>
        <dbReference type="Proteomes" id="UP001056218"/>
    </source>
</evidence>
<dbReference type="Proteomes" id="UP001056218">
    <property type="component" value="Chromosome"/>
</dbReference>
<proteinExistence type="predicted"/>